<sequence length="74" mass="8261">MSSKHLSQFHKFSIPTIFILTCIFFILYNYSSRMGVPENHHPVAFDPAPDVDLNAKTSSAFVPEKNGTFVAAET</sequence>
<evidence type="ECO:0000256" key="1">
    <source>
        <dbReference type="SAM" id="Phobius"/>
    </source>
</evidence>
<keyword evidence="1" id="KW-0472">Membrane</keyword>
<evidence type="ECO:0000313" key="3">
    <source>
        <dbReference type="Proteomes" id="UP001219568"/>
    </source>
</evidence>
<organism evidence="2 3">
    <name type="scientific">Penicillium canescens</name>
    <dbReference type="NCBI Taxonomy" id="5083"/>
    <lineage>
        <taxon>Eukaryota</taxon>
        <taxon>Fungi</taxon>
        <taxon>Dikarya</taxon>
        <taxon>Ascomycota</taxon>
        <taxon>Pezizomycotina</taxon>
        <taxon>Eurotiomycetes</taxon>
        <taxon>Eurotiomycetidae</taxon>
        <taxon>Eurotiales</taxon>
        <taxon>Aspergillaceae</taxon>
        <taxon>Penicillium</taxon>
    </lineage>
</organism>
<accession>A0AAD6I2C8</accession>
<protein>
    <submittedName>
        <fullName evidence="2">Uncharacterized protein</fullName>
    </submittedName>
</protein>
<feature type="transmembrane region" description="Helical" evidence="1">
    <location>
        <begin position="12"/>
        <end position="30"/>
    </location>
</feature>
<dbReference type="EMBL" id="JAQJZL010000015">
    <property type="protein sequence ID" value="KAJ6027571.1"/>
    <property type="molecule type" value="Genomic_DNA"/>
</dbReference>
<dbReference type="Proteomes" id="UP001219568">
    <property type="component" value="Unassembled WGS sequence"/>
</dbReference>
<comment type="caution">
    <text evidence="2">The sequence shown here is derived from an EMBL/GenBank/DDBJ whole genome shotgun (WGS) entry which is preliminary data.</text>
</comment>
<keyword evidence="1" id="KW-1133">Transmembrane helix</keyword>
<name>A0AAD6I2C8_PENCN</name>
<reference evidence="2" key="1">
    <citation type="journal article" date="2023" name="IMA Fungus">
        <title>Comparative genomic study of the Penicillium genus elucidates a diverse pangenome and 15 lateral gene transfer events.</title>
        <authorList>
            <person name="Petersen C."/>
            <person name="Sorensen T."/>
            <person name="Nielsen M.R."/>
            <person name="Sondergaard T.E."/>
            <person name="Sorensen J.L."/>
            <person name="Fitzpatrick D.A."/>
            <person name="Frisvad J.C."/>
            <person name="Nielsen K.L."/>
        </authorList>
    </citation>
    <scope>NUCLEOTIDE SEQUENCE</scope>
    <source>
        <strain evidence="2">IBT 15450</strain>
    </source>
</reference>
<keyword evidence="3" id="KW-1185">Reference proteome</keyword>
<evidence type="ECO:0000313" key="2">
    <source>
        <dbReference type="EMBL" id="KAJ6027571.1"/>
    </source>
</evidence>
<dbReference type="AlphaFoldDB" id="A0AAD6I2C8"/>
<gene>
    <name evidence="2" type="ORF">N7460_012388</name>
</gene>
<keyword evidence="1" id="KW-0812">Transmembrane</keyword>
<reference evidence="2" key="2">
    <citation type="submission" date="2023-01" db="EMBL/GenBank/DDBJ databases">
        <authorList>
            <person name="Petersen C."/>
        </authorList>
    </citation>
    <scope>NUCLEOTIDE SEQUENCE</scope>
    <source>
        <strain evidence="2">IBT 15450</strain>
    </source>
</reference>
<proteinExistence type="predicted"/>